<evidence type="ECO:0008006" key="3">
    <source>
        <dbReference type="Google" id="ProtNLM"/>
    </source>
</evidence>
<proteinExistence type="predicted"/>
<reference evidence="1 2" key="1">
    <citation type="submission" date="2018-06" db="EMBL/GenBank/DDBJ databases">
        <title>Comparative genomics reveals the genomic features of Rhizophagus irregularis, R. cerebriforme, R. diaphanum and Gigaspora rosea, and their symbiotic lifestyle signature.</title>
        <authorList>
            <person name="Morin E."/>
            <person name="San Clemente H."/>
            <person name="Chen E.C.H."/>
            <person name="De La Providencia I."/>
            <person name="Hainaut M."/>
            <person name="Kuo A."/>
            <person name="Kohler A."/>
            <person name="Murat C."/>
            <person name="Tang N."/>
            <person name="Roy S."/>
            <person name="Loubradou J."/>
            <person name="Henrissat B."/>
            <person name="Grigoriev I.V."/>
            <person name="Corradi N."/>
            <person name="Roux C."/>
            <person name="Martin F.M."/>
        </authorList>
    </citation>
    <scope>NUCLEOTIDE SEQUENCE [LARGE SCALE GENOMIC DNA]</scope>
    <source>
        <strain evidence="1 2">DAOM 227022</strain>
    </source>
</reference>
<evidence type="ECO:0000313" key="1">
    <source>
        <dbReference type="EMBL" id="RIA80089.1"/>
    </source>
</evidence>
<comment type="caution">
    <text evidence="1">The sequence shown here is derived from an EMBL/GenBank/DDBJ whole genome shotgun (WGS) entry which is preliminary data.</text>
</comment>
<dbReference type="AlphaFoldDB" id="A0A397S5R4"/>
<dbReference type="Proteomes" id="UP000265703">
    <property type="component" value="Unassembled WGS sequence"/>
</dbReference>
<gene>
    <name evidence="1" type="ORF">C1645_793276</name>
</gene>
<keyword evidence="2" id="KW-1185">Reference proteome</keyword>
<evidence type="ECO:0000313" key="2">
    <source>
        <dbReference type="Proteomes" id="UP000265703"/>
    </source>
</evidence>
<protein>
    <recommendedName>
        <fullName evidence="3">Serine-threonine/tyrosine-protein kinase catalytic domain-containing protein</fullName>
    </recommendedName>
</protein>
<organism evidence="1 2">
    <name type="scientific">Glomus cerebriforme</name>
    <dbReference type="NCBI Taxonomy" id="658196"/>
    <lineage>
        <taxon>Eukaryota</taxon>
        <taxon>Fungi</taxon>
        <taxon>Fungi incertae sedis</taxon>
        <taxon>Mucoromycota</taxon>
        <taxon>Glomeromycotina</taxon>
        <taxon>Glomeromycetes</taxon>
        <taxon>Glomerales</taxon>
        <taxon>Glomeraceae</taxon>
        <taxon>Glomus</taxon>
    </lineage>
</organism>
<name>A0A397S5R4_9GLOM</name>
<dbReference type="EMBL" id="QKYT01001050">
    <property type="protein sequence ID" value="RIA80089.1"/>
    <property type="molecule type" value="Genomic_DNA"/>
</dbReference>
<accession>A0A397S5R4</accession>
<sequence length="68" mass="8100">MQKMVVYVRPFNDEPHDHFLAIDICLGKRPKIGDETPKLLKELIQKCWDVIPEIVQLLKKFLWNLQLL</sequence>